<comment type="similarity">
    <text evidence="1">Belongs to the protein-tyrosine phosphatase family.</text>
</comment>
<keyword evidence="4" id="KW-1185">Reference proteome</keyword>
<organism evidence="3 4">
    <name type="scientific">Cryptosporangium phraense</name>
    <dbReference type="NCBI Taxonomy" id="2593070"/>
    <lineage>
        <taxon>Bacteria</taxon>
        <taxon>Bacillati</taxon>
        <taxon>Actinomycetota</taxon>
        <taxon>Actinomycetes</taxon>
        <taxon>Cryptosporangiales</taxon>
        <taxon>Cryptosporangiaceae</taxon>
        <taxon>Cryptosporangium</taxon>
    </lineage>
</organism>
<evidence type="ECO:0000313" key="3">
    <source>
        <dbReference type="EMBL" id="TQS39535.1"/>
    </source>
</evidence>
<dbReference type="SUPFAM" id="SSF52799">
    <property type="entry name" value="(Phosphotyrosine protein) phosphatases II"/>
    <property type="match status" value="1"/>
</dbReference>
<proteinExistence type="inferred from homology"/>
<dbReference type="PROSITE" id="PS00383">
    <property type="entry name" value="TYR_PHOSPHATASE_1"/>
    <property type="match status" value="1"/>
</dbReference>
<evidence type="ECO:0000259" key="2">
    <source>
        <dbReference type="PROSITE" id="PS50056"/>
    </source>
</evidence>
<reference evidence="3 4" key="1">
    <citation type="submission" date="2019-07" db="EMBL/GenBank/DDBJ databases">
        <title>Cryptosporangium phraense sp. nov., isolated from plant litter.</title>
        <authorList>
            <person name="Suriyachadkun C."/>
        </authorList>
    </citation>
    <scope>NUCLEOTIDE SEQUENCE [LARGE SCALE GENOMIC DNA]</scope>
    <source>
        <strain evidence="3 4">A-T 5661</strain>
    </source>
</reference>
<dbReference type="OrthoDB" id="1188001at2"/>
<dbReference type="PANTHER" id="PTHR31126:SF1">
    <property type="entry name" value="TYROSINE SPECIFIC PROTEIN PHOSPHATASES DOMAIN-CONTAINING PROTEIN"/>
    <property type="match status" value="1"/>
</dbReference>
<feature type="domain" description="Tyrosine specific protein phosphatases" evidence="2">
    <location>
        <begin position="119"/>
        <end position="155"/>
    </location>
</feature>
<dbReference type="GO" id="GO:0004721">
    <property type="term" value="F:phosphoprotein phosphatase activity"/>
    <property type="evidence" value="ECO:0007669"/>
    <property type="project" value="InterPro"/>
</dbReference>
<dbReference type="InterPro" id="IPR029021">
    <property type="entry name" value="Prot-tyrosine_phosphatase-like"/>
</dbReference>
<dbReference type="Gene3D" id="3.90.190.10">
    <property type="entry name" value="Protein tyrosine phosphatase superfamily"/>
    <property type="match status" value="1"/>
</dbReference>
<dbReference type="RefSeq" id="WP_142710048.1">
    <property type="nucleotide sequence ID" value="NZ_VIRS01000069.1"/>
</dbReference>
<accession>A0A545AFX2</accession>
<gene>
    <name evidence="3" type="ORF">FL583_39485</name>
</gene>
<dbReference type="Proteomes" id="UP000317982">
    <property type="component" value="Unassembled WGS sequence"/>
</dbReference>
<comment type="caution">
    <text evidence="3">The sequence shown here is derived from an EMBL/GenBank/DDBJ whole genome shotgun (WGS) entry which is preliminary data.</text>
</comment>
<protein>
    <submittedName>
        <fullName evidence="3">Tyrosine-protein phosphatase</fullName>
    </submittedName>
</protein>
<dbReference type="InterPro" id="IPR026893">
    <property type="entry name" value="Tyr/Ser_Pase_IphP-type"/>
</dbReference>
<dbReference type="EMBL" id="VIRS01000069">
    <property type="protein sequence ID" value="TQS39535.1"/>
    <property type="molecule type" value="Genomic_DNA"/>
</dbReference>
<dbReference type="InterPro" id="IPR000387">
    <property type="entry name" value="Tyr_Pase_dom"/>
</dbReference>
<name>A0A545AFX2_9ACTN</name>
<dbReference type="Pfam" id="PF13350">
    <property type="entry name" value="Y_phosphatase3"/>
    <property type="match status" value="1"/>
</dbReference>
<dbReference type="PROSITE" id="PS50056">
    <property type="entry name" value="TYR_PHOSPHATASE_2"/>
    <property type="match status" value="1"/>
</dbReference>
<evidence type="ECO:0000313" key="4">
    <source>
        <dbReference type="Proteomes" id="UP000317982"/>
    </source>
</evidence>
<sequence length="251" mass="26596">MAERVVTLQGASNVRDLGGLPTVDGRQTRFGLLYRSDAPSELTPADVEELVGVRGLRQIVDLRSVEETERDGVGPLQTAGLEYANHPMSSDPGVGMVVPELLRGSMSGHYLGYLGTGAEGVVAAARLLTDPGRQPALVHCAAGKDRTGTLVAILLDAVGVERDAIAADYAMTDANMDAIVERVVRRLTAANGGVLPPHPRTLPEDSRHARAQTMVEFLEQLTTVFGGGGGWLVAHGYSDADLERFRAAFVA</sequence>
<dbReference type="InParanoid" id="A0A545AFX2"/>
<dbReference type="AlphaFoldDB" id="A0A545AFX2"/>
<evidence type="ECO:0000256" key="1">
    <source>
        <dbReference type="ARBA" id="ARBA00009580"/>
    </source>
</evidence>
<dbReference type="PANTHER" id="PTHR31126">
    <property type="entry name" value="TYROSINE-PROTEIN PHOSPHATASE"/>
    <property type="match status" value="1"/>
</dbReference>
<dbReference type="InterPro" id="IPR016130">
    <property type="entry name" value="Tyr_Pase_AS"/>
</dbReference>